<accession>A0A370SY32</accession>
<feature type="compositionally biased region" description="Low complexity" evidence="1">
    <location>
        <begin position="39"/>
        <end position="48"/>
    </location>
</feature>
<organism evidence="2 3">
    <name type="scientific">Pseudomonas jessenii</name>
    <dbReference type="NCBI Taxonomy" id="77298"/>
    <lineage>
        <taxon>Bacteria</taxon>
        <taxon>Pseudomonadati</taxon>
        <taxon>Pseudomonadota</taxon>
        <taxon>Gammaproteobacteria</taxon>
        <taxon>Pseudomonadales</taxon>
        <taxon>Pseudomonadaceae</taxon>
        <taxon>Pseudomonas</taxon>
    </lineage>
</organism>
<proteinExistence type="predicted"/>
<protein>
    <recommendedName>
        <fullName evidence="4">SET domain-containing protein</fullName>
    </recommendedName>
</protein>
<dbReference type="InterPro" id="IPR046341">
    <property type="entry name" value="SET_dom_sf"/>
</dbReference>
<evidence type="ECO:0000313" key="3">
    <source>
        <dbReference type="Proteomes" id="UP000255365"/>
    </source>
</evidence>
<feature type="compositionally biased region" description="Basic and acidic residues" evidence="1">
    <location>
        <begin position="174"/>
        <end position="184"/>
    </location>
</feature>
<dbReference type="RefSeq" id="WP_181818439.1">
    <property type="nucleotide sequence ID" value="NZ_QRAV01000001.1"/>
</dbReference>
<dbReference type="AlphaFoldDB" id="A0A370SY32"/>
<evidence type="ECO:0000256" key="1">
    <source>
        <dbReference type="SAM" id="MobiDB-lite"/>
    </source>
</evidence>
<evidence type="ECO:0000313" key="2">
    <source>
        <dbReference type="EMBL" id="RDL24643.1"/>
    </source>
</evidence>
<gene>
    <name evidence="2" type="ORF">DEU51_101109</name>
</gene>
<dbReference type="EMBL" id="QRAV01000001">
    <property type="protein sequence ID" value="RDL24643.1"/>
    <property type="molecule type" value="Genomic_DNA"/>
</dbReference>
<sequence length="445" mass="49522">MLKRPSRRASGSADVHPRPAQTTDAHSRSEPPLRVDVGSSHTLRSSSSREPVTGSVDPDLPTATASIRVTEIFTPTTDSAAALGERHRPVIAQFGLPEADAQGFRMFKDRLYVDLPDGVLQIGVDPQTGRYRAKKPSERIPSGPELVFDPVSKFWVPSTLKRASGQAEAATNKSPREPDTGRSDDEFELASESMPIAHFTERELVGMRREEHYSADTNTLGSYDRINNGKYPFRDRFGRPVRIRKLEREVVLESGERYTSEQIKPYIKFQGYEQVARLYEEKLQWRRFTEADVKVPGEAALIGQSMVVANRRIASGELIGVYGGTLRPGRFLQPNELTFAMSVSDNTLKASVAIPGMHVAGDNIISRINTCFIYDAAGKPIAQARDGYNLQVVGFTVEADLLMGDKPNRNKYSLNAFFATQDIAAGTELRWDYNYSDEAMKLLFP</sequence>
<feature type="region of interest" description="Disordered" evidence="1">
    <location>
        <begin position="1"/>
        <end position="61"/>
    </location>
</feature>
<evidence type="ECO:0008006" key="4">
    <source>
        <dbReference type="Google" id="ProtNLM"/>
    </source>
</evidence>
<name>A0A370SY32_PSEJE</name>
<dbReference type="SUPFAM" id="SSF82199">
    <property type="entry name" value="SET domain"/>
    <property type="match status" value="1"/>
</dbReference>
<dbReference type="Proteomes" id="UP000255365">
    <property type="component" value="Unassembled WGS sequence"/>
</dbReference>
<comment type="caution">
    <text evidence="2">The sequence shown here is derived from an EMBL/GenBank/DDBJ whole genome shotgun (WGS) entry which is preliminary data.</text>
</comment>
<feature type="region of interest" description="Disordered" evidence="1">
    <location>
        <begin position="164"/>
        <end position="188"/>
    </location>
</feature>
<dbReference type="Gene3D" id="2.170.270.10">
    <property type="entry name" value="SET domain"/>
    <property type="match status" value="1"/>
</dbReference>
<reference evidence="2 3" key="1">
    <citation type="submission" date="2018-07" db="EMBL/GenBank/DDBJ databases">
        <title>Genome sequencing of rice bacterial endophytes.</title>
        <authorList>
            <person name="Venturi V."/>
        </authorList>
    </citation>
    <scope>NUCLEOTIDE SEQUENCE [LARGE SCALE GENOMIC DNA]</scope>
    <source>
        <strain evidence="2 3">E2333</strain>
    </source>
</reference>